<evidence type="ECO:0000313" key="1">
    <source>
        <dbReference type="EMBL" id="GGO55076.1"/>
    </source>
</evidence>
<evidence type="ECO:0000313" key="2">
    <source>
        <dbReference type="Proteomes" id="UP000656881"/>
    </source>
</evidence>
<accession>A0ABQ2MNP2</accession>
<dbReference type="Proteomes" id="UP000656881">
    <property type="component" value="Unassembled WGS sequence"/>
</dbReference>
<comment type="caution">
    <text evidence="1">The sequence shown here is derived from an EMBL/GenBank/DDBJ whole genome shotgun (WGS) entry which is preliminary data.</text>
</comment>
<dbReference type="EMBL" id="BMNG01000016">
    <property type="protein sequence ID" value="GGO55076.1"/>
    <property type="molecule type" value="Genomic_DNA"/>
</dbReference>
<proteinExistence type="predicted"/>
<gene>
    <name evidence="1" type="ORF">GCM10012286_66360</name>
</gene>
<keyword evidence="2" id="KW-1185">Reference proteome</keyword>
<organism evidence="1 2">
    <name type="scientific">Streptomyces lasiicapitis</name>
    <dbReference type="NCBI Taxonomy" id="1923961"/>
    <lineage>
        <taxon>Bacteria</taxon>
        <taxon>Bacillati</taxon>
        <taxon>Actinomycetota</taxon>
        <taxon>Actinomycetes</taxon>
        <taxon>Kitasatosporales</taxon>
        <taxon>Streptomycetaceae</taxon>
        <taxon>Streptomyces</taxon>
    </lineage>
</organism>
<protein>
    <submittedName>
        <fullName evidence="1">Uncharacterized protein</fullName>
    </submittedName>
</protein>
<reference evidence="2" key="1">
    <citation type="journal article" date="2019" name="Int. J. Syst. Evol. Microbiol.">
        <title>The Global Catalogue of Microorganisms (GCM) 10K type strain sequencing project: providing services to taxonomists for standard genome sequencing and annotation.</title>
        <authorList>
            <consortium name="The Broad Institute Genomics Platform"/>
            <consortium name="The Broad Institute Genome Sequencing Center for Infectious Disease"/>
            <person name="Wu L."/>
            <person name="Ma J."/>
        </authorList>
    </citation>
    <scope>NUCLEOTIDE SEQUENCE [LARGE SCALE GENOMIC DNA]</scope>
    <source>
        <strain evidence="2">CGMCC 4.7349</strain>
    </source>
</reference>
<name>A0ABQ2MNP2_9ACTN</name>
<sequence>MTHLFQRRAAARDQVFAAQQQLRLERMTVYSDFAGAETEFRRGQHDRWYRALEAPDSPACFEARIEAYRLRSRALHALFRVQLVASSQTMIDAARHAHHLTARVHKASGETELDALGAQARDAVEHFVKLASSDVR</sequence>